<dbReference type="RefSeq" id="XP_012767308.1">
    <property type="nucleotide sequence ID" value="XM_012911854.1"/>
</dbReference>
<evidence type="ECO:0000256" key="4">
    <source>
        <dbReference type="ARBA" id="ARBA00023242"/>
    </source>
</evidence>
<dbReference type="KEGG" id="bbig:BBBOND_0202790"/>
<dbReference type="GO" id="GO:0006368">
    <property type="term" value="P:transcription elongation by RNA polymerase II"/>
    <property type="evidence" value="ECO:0007669"/>
    <property type="project" value="InterPro"/>
</dbReference>
<dbReference type="OMA" id="ICCKYRK"/>
<feature type="domain" description="Cell division control protein 73 C-terminal" evidence="6">
    <location>
        <begin position="283"/>
        <end position="418"/>
    </location>
</feature>
<reference evidence="8" key="1">
    <citation type="submission" date="2014-06" db="EMBL/GenBank/DDBJ databases">
        <authorList>
            <person name="Aslett M."/>
            <person name="De Silva N."/>
        </authorList>
    </citation>
    <scope>NUCLEOTIDE SEQUENCE [LARGE SCALE GENOMIC DNA]</scope>
    <source>
        <strain evidence="8">Bond</strain>
    </source>
</reference>
<dbReference type="PANTHER" id="PTHR12466:SF8">
    <property type="entry name" value="PARAFIBROMIN"/>
    <property type="match status" value="1"/>
</dbReference>
<evidence type="ECO:0000313" key="8">
    <source>
        <dbReference type="Proteomes" id="UP000033188"/>
    </source>
</evidence>
<gene>
    <name evidence="7" type="ORF">BBBOND_0202790</name>
</gene>
<dbReference type="STRING" id="5866.A0A061D4Z8"/>
<evidence type="ECO:0000256" key="2">
    <source>
        <dbReference type="ARBA" id="ARBA00010427"/>
    </source>
</evidence>
<dbReference type="EMBL" id="LK391708">
    <property type="protein sequence ID" value="CDR95122.1"/>
    <property type="molecule type" value="Genomic_DNA"/>
</dbReference>
<dbReference type="Pfam" id="PF05179">
    <property type="entry name" value="CDC73_C"/>
    <property type="match status" value="1"/>
</dbReference>
<dbReference type="InterPro" id="IPR038103">
    <property type="entry name" value="CDC73_C_sf"/>
</dbReference>
<dbReference type="Proteomes" id="UP000033188">
    <property type="component" value="Chromosome 2"/>
</dbReference>
<accession>A0A061D4Z8</accession>
<dbReference type="GO" id="GO:0000993">
    <property type="term" value="F:RNA polymerase II complex binding"/>
    <property type="evidence" value="ECO:0007669"/>
    <property type="project" value="TreeGrafter"/>
</dbReference>
<name>A0A061D4Z8_BABBI</name>
<dbReference type="OrthoDB" id="2186602at2759"/>
<dbReference type="GO" id="GO:0032968">
    <property type="term" value="P:positive regulation of transcription elongation by RNA polymerase II"/>
    <property type="evidence" value="ECO:0007669"/>
    <property type="project" value="TreeGrafter"/>
</dbReference>
<evidence type="ECO:0000259" key="6">
    <source>
        <dbReference type="Pfam" id="PF05179"/>
    </source>
</evidence>
<keyword evidence="4" id="KW-0539">Nucleus</keyword>
<dbReference type="InterPro" id="IPR031336">
    <property type="entry name" value="CDC73_C"/>
</dbReference>
<dbReference type="InterPro" id="IPR007852">
    <property type="entry name" value="Cdc73/Parafibromin"/>
</dbReference>
<feature type="region of interest" description="Disordered" evidence="5">
    <location>
        <begin position="148"/>
        <end position="167"/>
    </location>
</feature>
<evidence type="ECO:0000313" key="7">
    <source>
        <dbReference type="EMBL" id="CDR95122.1"/>
    </source>
</evidence>
<evidence type="ECO:0000256" key="5">
    <source>
        <dbReference type="SAM" id="MobiDB-lite"/>
    </source>
</evidence>
<dbReference type="VEuPathDB" id="PiroplasmaDB:BBBOND_0202790"/>
<sequence>MEGSQQIFDADWDVRSTQEHNASYWSGKASMPSIALLKSICANGGMVEFEMEPSGVLVCHIPDHKVTVNMLDPSGLRSRRGEAYVIGDIVLLLCIRREDYTYSSITKRGFKYINVLERDRIKSILGDPDTSPDLLEAKARFIPISGTGSSRVTGSRNDVSDSGTSTQVGSKHMIDVVMKKVEDSWRAFMHDTSQEDDEEYRSAKKRHYNMCVLAAGLMERPLRTRTSVIMAHGEGFERVLQKLEAAQANKAASKARDAPKSVGSVLRTQSKLRVLDEICCKYRKKPVIIVPSGAMSIVARQNIKQLLEDHQFVDPQESLRANGAIMSGLPMNAVEVIHTISGRTIKFRVVESSYTTKFTTTDWISVVCVILNIKGGQWQFNGYPFESFVDLFMTMKGALFAYDTDNIPADMGNWDLKRAFFFNRGIGKYTQQKGCHKWAGDRNKTG</sequence>
<proteinExistence type="inferred from homology"/>
<keyword evidence="8" id="KW-1185">Reference proteome</keyword>
<dbReference type="AlphaFoldDB" id="A0A061D4Z8"/>
<dbReference type="GeneID" id="24563663"/>
<comment type="similarity">
    <text evidence="2">Belongs to the CDC73 family.</text>
</comment>
<keyword evidence="3" id="KW-0804">Transcription</keyword>
<dbReference type="GO" id="GO:0016593">
    <property type="term" value="C:Cdc73/Paf1 complex"/>
    <property type="evidence" value="ECO:0007669"/>
    <property type="project" value="InterPro"/>
</dbReference>
<organism evidence="7 8">
    <name type="scientific">Babesia bigemina</name>
    <dbReference type="NCBI Taxonomy" id="5866"/>
    <lineage>
        <taxon>Eukaryota</taxon>
        <taxon>Sar</taxon>
        <taxon>Alveolata</taxon>
        <taxon>Apicomplexa</taxon>
        <taxon>Aconoidasida</taxon>
        <taxon>Piroplasmida</taxon>
        <taxon>Babesiidae</taxon>
        <taxon>Babesia</taxon>
    </lineage>
</organism>
<evidence type="ECO:0000256" key="3">
    <source>
        <dbReference type="ARBA" id="ARBA00023163"/>
    </source>
</evidence>
<comment type="subcellular location">
    <subcellularLocation>
        <location evidence="1">Nucleus</location>
    </subcellularLocation>
</comment>
<evidence type="ECO:0000256" key="1">
    <source>
        <dbReference type="ARBA" id="ARBA00004123"/>
    </source>
</evidence>
<dbReference type="PANTHER" id="PTHR12466">
    <property type="entry name" value="CDC73 DOMAIN PROTEIN"/>
    <property type="match status" value="1"/>
</dbReference>
<protein>
    <recommendedName>
        <fullName evidence="6">Cell division control protein 73 C-terminal domain-containing protein</fullName>
    </recommendedName>
</protein>
<dbReference type="Gene3D" id="3.40.50.11990">
    <property type="entry name" value="RNA polymerase II accessory factor, Cdc73 C-terminal domain"/>
    <property type="match status" value="1"/>
</dbReference>